<dbReference type="Proteomes" id="UP001162992">
    <property type="component" value="Chromosome 4"/>
</dbReference>
<keyword evidence="2" id="KW-1185">Reference proteome</keyword>
<organism evidence="1 2">
    <name type="scientific">Diphasiastrum complanatum</name>
    <name type="common">Issler's clubmoss</name>
    <name type="synonym">Lycopodium complanatum</name>
    <dbReference type="NCBI Taxonomy" id="34168"/>
    <lineage>
        <taxon>Eukaryota</taxon>
        <taxon>Viridiplantae</taxon>
        <taxon>Streptophyta</taxon>
        <taxon>Embryophyta</taxon>
        <taxon>Tracheophyta</taxon>
        <taxon>Lycopodiopsida</taxon>
        <taxon>Lycopodiales</taxon>
        <taxon>Lycopodiaceae</taxon>
        <taxon>Lycopodioideae</taxon>
        <taxon>Diphasiastrum</taxon>
    </lineage>
</organism>
<gene>
    <name evidence="1" type="ORF">O6H91_04G065100</name>
</gene>
<name>A0ACC2DXT0_DIPCM</name>
<reference evidence="2" key="1">
    <citation type="journal article" date="2024" name="Proc. Natl. Acad. Sci. U.S.A.">
        <title>Extraordinary preservation of gene collinearity over three hundred million years revealed in homosporous lycophytes.</title>
        <authorList>
            <person name="Li C."/>
            <person name="Wickell D."/>
            <person name="Kuo L.Y."/>
            <person name="Chen X."/>
            <person name="Nie B."/>
            <person name="Liao X."/>
            <person name="Peng D."/>
            <person name="Ji J."/>
            <person name="Jenkins J."/>
            <person name="Williams M."/>
            <person name="Shu S."/>
            <person name="Plott C."/>
            <person name="Barry K."/>
            <person name="Rajasekar S."/>
            <person name="Grimwood J."/>
            <person name="Han X."/>
            <person name="Sun S."/>
            <person name="Hou Z."/>
            <person name="He W."/>
            <person name="Dai G."/>
            <person name="Sun C."/>
            <person name="Schmutz J."/>
            <person name="Leebens-Mack J.H."/>
            <person name="Li F.W."/>
            <person name="Wang L."/>
        </authorList>
    </citation>
    <scope>NUCLEOTIDE SEQUENCE [LARGE SCALE GENOMIC DNA]</scope>
    <source>
        <strain evidence="2">cv. PW_Plant_1</strain>
    </source>
</reference>
<evidence type="ECO:0000313" key="1">
    <source>
        <dbReference type="EMBL" id="KAJ7558999.1"/>
    </source>
</evidence>
<protein>
    <submittedName>
        <fullName evidence="1">Uncharacterized protein</fullName>
    </submittedName>
</protein>
<sequence length="498" mass="53229">MGIRPDLEKGKHSLGDVAAPLLYRRSASIGGSASKKRGKKLRETVKDEESPKSASVFVLICTLVVALGPISSGFSLGYSSPTQVEMMGDLKLDLSQFSLFGSLVNVGAMMGAIISGRIADRLGRKGALVVAAVPHILGWLHVIFAKDVFVLCTGRFLLGFGVGVLSFTVPIYIAEIAPRHLRGSLGAMNQLAVTIGILLAYLGGLALSWRILAAAGTIPCGALLLGLCFIPESPRWLAKVGNEDYLVASLKAIRGKDYDISDELEEIKRAVEESSKEHLSATLLDLCNRSLLRPLLVGIGLQVLQQLSGINAIMFYASAIFKAAGFSSADLASIGLGVLQVAITGVAAGLMDRAGRRLLLMVSAGGMAVSCFLVGFSFYMQDHIIPMSQMETFVSILALTSLLVYIASFSLGIGPVPWIIMSEVFPARVKGLAGSLATLVNWFCAWIVTMTFNLLLAWSSTGSFFIFSGVCAFTVVFVALYVPETRGKTLEEIEDFFH</sequence>
<dbReference type="EMBL" id="CM055095">
    <property type="protein sequence ID" value="KAJ7558999.1"/>
    <property type="molecule type" value="Genomic_DNA"/>
</dbReference>
<accession>A0ACC2DXT0</accession>
<proteinExistence type="predicted"/>
<evidence type="ECO:0000313" key="2">
    <source>
        <dbReference type="Proteomes" id="UP001162992"/>
    </source>
</evidence>
<comment type="caution">
    <text evidence="1">The sequence shown here is derived from an EMBL/GenBank/DDBJ whole genome shotgun (WGS) entry which is preliminary data.</text>
</comment>